<keyword evidence="4" id="KW-0853">WD repeat</keyword>
<dbReference type="InterPro" id="IPR057644">
    <property type="entry name" value="Beta-prop_WDR75_2nd"/>
</dbReference>
<evidence type="ECO:0000256" key="7">
    <source>
        <dbReference type="ARBA" id="ARBA00023242"/>
    </source>
</evidence>
<dbReference type="Gene3D" id="2.130.10.10">
    <property type="entry name" value="YVTN repeat-like/Quinoprotein amine dehydrogenase"/>
    <property type="match status" value="3"/>
</dbReference>
<keyword evidence="7" id="KW-0539">Nucleus</keyword>
<evidence type="ECO:0000256" key="3">
    <source>
        <dbReference type="ARBA" id="ARBA00022552"/>
    </source>
</evidence>
<dbReference type="InterPro" id="IPR053826">
    <property type="entry name" value="WDR75"/>
</dbReference>
<dbReference type="Pfam" id="PF23769">
    <property type="entry name" value="Beta-prop_WDR75_2nd"/>
    <property type="match status" value="2"/>
</dbReference>
<comment type="subcellular location">
    <subcellularLocation>
        <location evidence="1">Nucleus</location>
        <location evidence="1">Nucleolus</location>
    </subcellularLocation>
</comment>
<evidence type="ECO:0000313" key="10">
    <source>
        <dbReference type="EnsemblMetazoa" id="AALFPA23_011206.P15841"/>
    </source>
</evidence>
<evidence type="ECO:0000256" key="6">
    <source>
        <dbReference type="ARBA" id="ARBA00023163"/>
    </source>
</evidence>
<keyword evidence="2" id="KW-0690">Ribosome biogenesis</keyword>
<feature type="region of interest" description="Disordered" evidence="8">
    <location>
        <begin position="991"/>
        <end position="1031"/>
    </location>
</feature>
<evidence type="ECO:0000256" key="5">
    <source>
        <dbReference type="ARBA" id="ARBA00022737"/>
    </source>
</evidence>
<dbReference type="Proteomes" id="UP000069940">
    <property type="component" value="Unassembled WGS sequence"/>
</dbReference>
<dbReference type="Pfam" id="PF23869">
    <property type="entry name" value="Beta-prop_WDR75_1st"/>
    <property type="match status" value="1"/>
</dbReference>
<dbReference type="EnsemblMetazoa" id="AALFPA23_011206.R15841">
    <property type="protein sequence ID" value="AALFPA23_011206.P15841"/>
    <property type="gene ID" value="AALFPA23_011206"/>
</dbReference>
<keyword evidence="5" id="KW-0677">Repeat</keyword>
<dbReference type="InterPro" id="IPR015943">
    <property type="entry name" value="WD40/YVTN_repeat-like_dom_sf"/>
</dbReference>
<keyword evidence="3" id="KW-0698">rRNA processing</keyword>
<feature type="region of interest" description="Disordered" evidence="8">
    <location>
        <begin position="1"/>
        <end position="34"/>
    </location>
</feature>
<organism evidence="10 11">
    <name type="scientific">Aedes albopictus</name>
    <name type="common">Asian tiger mosquito</name>
    <name type="synonym">Stegomyia albopicta</name>
    <dbReference type="NCBI Taxonomy" id="7160"/>
    <lineage>
        <taxon>Eukaryota</taxon>
        <taxon>Metazoa</taxon>
        <taxon>Ecdysozoa</taxon>
        <taxon>Arthropoda</taxon>
        <taxon>Hexapoda</taxon>
        <taxon>Insecta</taxon>
        <taxon>Pterygota</taxon>
        <taxon>Neoptera</taxon>
        <taxon>Endopterygota</taxon>
        <taxon>Diptera</taxon>
        <taxon>Nematocera</taxon>
        <taxon>Culicoidea</taxon>
        <taxon>Culicidae</taxon>
        <taxon>Culicinae</taxon>
        <taxon>Aedini</taxon>
        <taxon>Aedes</taxon>
        <taxon>Stegomyia</taxon>
    </lineage>
</organism>
<dbReference type="SUPFAM" id="SSF50978">
    <property type="entry name" value="WD40 repeat-like"/>
    <property type="match status" value="1"/>
</dbReference>
<name>A0ABM1YQB8_AEDAL</name>
<dbReference type="PANTHER" id="PTHR44215">
    <property type="entry name" value="WD REPEAT-CONTAINING PROTEIN 75"/>
    <property type="match status" value="1"/>
</dbReference>
<evidence type="ECO:0000256" key="1">
    <source>
        <dbReference type="ARBA" id="ARBA00004604"/>
    </source>
</evidence>
<keyword evidence="6" id="KW-0804">Transcription</keyword>
<feature type="compositionally biased region" description="Acidic residues" evidence="8">
    <location>
        <begin position="1016"/>
        <end position="1028"/>
    </location>
</feature>
<evidence type="ECO:0000256" key="2">
    <source>
        <dbReference type="ARBA" id="ARBA00022517"/>
    </source>
</evidence>
<dbReference type="InterPro" id="IPR001680">
    <property type="entry name" value="WD40_rpt"/>
</dbReference>
<evidence type="ECO:0000256" key="4">
    <source>
        <dbReference type="ARBA" id="ARBA00022574"/>
    </source>
</evidence>
<dbReference type="InterPro" id="IPR011044">
    <property type="entry name" value="Quino_amine_DH_bsu"/>
</dbReference>
<feature type="domain" description="WD repeat-containing protein 75 second beta-propeller" evidence="9">
    <location>
        <begin position="373"/>
        <end position="573"/>
    </location>
</feature>
<reference evidence="11" key="1">
    <citation type="journal article" date="2015" name="Proc. Natl. Acad. Sci. U.S.A.">
        <title>Genome sequence of the Asian Tiger mosquito, Aedes albopictus, reveals insights into its biology, genetics, and evolution.</title>
        <authorList>
            <person name="Chen X.G."/>
            <person name="Jiang X."/>
            <person name="Gu J."/>
            <person name="Xu M."/>
            <person name="Wu Y."/>
            <person name="Deng Y."/>
            <person name="Zhang C."/>
            <person name="Bonizzoni M."/>
            <person name="Dermauw W."/>
            <person name="Vontas J."/>
            <person name="Armbruster P."/>
            <person name="Huang X."/>
            <person name="Yang Y."/>
            <person name="Zhang H."/>
            <person name="He W."/>
            <person name="Peng H."/>
            <person name="Liu Y."/>
            <person name="Wu K."/>
            <person name="Chen J."/>
            <person name="Lirakis M."/>
            <person name="Topalis P."/>
            <person name="Van Leeuwen T."/>
            <person name="Hall A.B."/>
            <person name="Jiang X."/>
            <person name="Thorpe C."/>
            <person name="Mueller R.L."/>
            <person name="Sun C."/>
            <person name="Waterhouse R.M."/>
            <person name="Yan G."/>
            <person name="Tu Z.J."/>
            <person name="Fang X."/>
            <person name="James A.A."/>
        </authorList>
    </citation>
    <scope>NUCLEOTIDE SEQUENCE [LARGE SCALE GENOMIC DNA]</scope>
    <source>
        <strain evidence="11">Foshan</strain>
    </source>
</reference>
<dbReference type="RefSeq" id="XP_062705137.1">
    <property type="nucleotide sequence ID" value="XM_062849153.1"/>
</dbReference>
<evidence type="ECO:0000256" key="8">
    <source>
        <dbReference type="SAM" id="MobiDB-lite"/>
    </source>
</evidence>
<feature type="domain" description="WD repeat-containing protein 75 second beta-propeller" evidence="9">
    <location>
        <begin position="772"/>
        <end position="890"/>
    </location>
</feature>
<proteinExistence type="predicted"/>
<dbReference type="SMART" id="SM00320">
    <property type="entry name" value="WD40"/>
    <property type="match status" value="4"/>
</dbReference>
<dbReference type="GeneID" id="109398292"/>
<dbReference type="InterPro" id="IPR036322">
    <property type="entry name" value="WD40_repeat_dom_sf"/>
</dbReference>
<sequence>MCIETVDQPAAVVGKSESNRKSSSSAMMDREERDENGLRIRRIAGGCMISHPPLFSPDGDTIYLVWDQTVRAFSVTTGECVRDYEGARDDIAGIVINRSNPKYLYGCTRAGHIVSWKLESGVLTDRREVLMNTRFRVNHFSILYDENDVATFLISGESIKTLALIFCPTKWKVIDTFPLKFDKPMSQILLAPGGDKLNYFAMITDDLWHWVTIKPRLQINTKKHCNNVQTRVVTCHPTEDIVAVGDAIGRVVLYKNFLRTKRPVPETYHWHANPVQCVVFSHTGNHFYSGGLERVLIKWTVGKQDTKDILPRLSDSIVQIAVAPENLKVALCTADNGIQILNALQKQTAVVQSLSRISDDFTGRDRYPVGIRVNPRTQTMILNGRIGCIQFFSTYSRSLLYTLDITLRNYNTLEQNKIIYNTVVTNVAVNAFWLATVENWSDNCHSSETRLKFWRYDESRQNYSLNTNVENVHQGGASGLEFSSSSKERDVLCASAGNDRCVKVWSLEEIEVTGGGEKLVWICVGKVDYKNLPVLAVSFSQDGSLLAAGFGNVLCAWNAETLRLKCVLSAPAGYDGSANRVVLAVPAKKKTVDKSQYLDKKTKIVQQLLEVLESKNASSLFKNVTPSEKKRFLENQTKSAPDLSDSDKKLIFKRVQLQNELTLLQKAELFHRLRIQCRTAGQMKEKIAEKLYKAKQISTKSENHLQKILDNLAQNAKFRCKRKFHQYQRRNERSPCLSQFTSIFNRELRGRTCPLVPSEPRQNSAAPNPLKATTQIRHILFCHGEYSHLVVMATENRLLVWNLLTLRVQVTVNLSVERIAIDSFTNLIAAFTGDNELYIFLPNIPMPLYHRKNLPPVFGAAWIPRRFPKSQSLNVDWQAVSQLYFLNHNQELLHLVSDSDEESLGPVVYMNDAIGNGLPNTPFAAMLAKQQSGSAVQASAVNSAGRIGVAGKNSVKEIVSSSAHTMAPISLLCKDFLRSLMIVAERKRDREASSQLATANGSRRTFTGSAKSPNDASDDESDGETDESAEVKAKISARKAVLESVEKTQLKSVRVGEKVDQDTKLRKLVEESVEIDF</sequence>
<keyword evidence="11" id="KW-1185">Reference proteome</keyword>
<dbReference type="PANTHER" id="PTHR44215:SF1">
    <property type="entry name" value="WD REPEAT-CONTAINING PROTEIN 75"/>
    <property type="match status" value="1"/>
</dbReference>
<dbReference type="SUPFAM" id="SSF50969">
    <property type="entry name" value="YVTN repeat-like/Quinoprotein amine dehydrogenase"/>
    <property type="match status" value="1"/>
</dbReference>
<evidence type="ECO:0000313" key="11">
    <source>
        <dbReference type="Proteomes" id="UP000069940"/>
    </source>
</evidence>
<evidence type="ECO:0000259" key="9">
    <source>
        <dbReference type="Pfam" id="PF23769"/>
    </source>
</evidence>
<protein>
    <recommendedName>
        <fullName evidence="9">WD repeat-containing protein 75 second beta-propeller domain-containing protein</fullName>
    </recommendedName>
</protein>
<feature type="compositionally biased region" description="Polar residues" evidence="8">
    <location>
        <begin position="993"/>
        <end position="1014"/>
    </location>
</feature>
<accession>A0ABM1YQB8</accession>
<reference evidence="10" key="2">
    <citation type="submission" date="2025-05" db="UniProtKB">
        <authorList>
            <consortium name="EnsemblMetazoa"/>
        </authorList>
    </citation>
    <scope>IDENTIFICATION</scope>
    <source>
        <strain evidence="10">Foshan</strain>
    </source>
</reference>